<evidence type="ECO:0000256" key="4">
    <source>
        <dbReference type="ARBA" id="ARBA00022676"/>
    </source>
</evidence>
<dbReference type="CDD" id="cd14879">
    <property type="entry name" value="MYSc_Myo17"/>
    <property type="match status" value="1"/>
</dbReference>
<dbReference type="SUPFAM" id="SSF55856">
    <property type="entry name" value="Cytochrome b5-like heme/steroid binding domain"/>
    <property type="match status" value="1"/>
</dbReference>
<keyword evidence="8 16" id="KW-0067">ATP-binding</keyword>
<dbReference type="GO" id="GO:0004100">
    <property type="term" value="F:chitin synthase activity"/>
    <property type="evidence" value="ECO:0007669"/>
    <property type="project" value="UniProtKB-EC"/>
</dbReference>
<dbReference type="SMART" id="SM00242">
    <property type="entry name" value="MYSc"/>
    <property type="match status" value="1"/>
</dbReference>
<accession>A0A4R0R8W7</accession>
<dbReference type="Proteomes" id="UP000292702">
    <property type="component" value="Unassembled WGS sequence"/>
</dbReference>
<dbReference type="EC" id="2.4.1.16" evidence="2"/>
<dbReference type="InterPro" id="IPR004835">
    <property type="entry name" value="Chitin_synth"/>
</dbReference>
<evidence type="ECO:0000256" key="11">
    <source>
        <dbReference type="ARBA" id="ARBA00023136"/>
    </source>
</evidence>
<feature type="region of interest" description="Disordered" evidence="17">
    <location>
        <begin position="633"/>
        <end position="654"/>
    </location>
</feature>
<dbReference type="SUPFAM" id="SSF53448">
    <property type="entry name" value="Nucleotide-diphospho-sugar transferases"/>
    <property type="match status" value="1"/>
</dbReference>
<dbReference type="SUPFAM" id="SSF109715">
    <property type="entry name" value="DEK C-terminal domain"/>
    <property type="match status" value="1"/>
</dbReference>
<dbReference type="PROSITE" id="PS51456">
    <property type="entry name" value="MYOSIN_MOTOR"/>
    <property type="match status" value="1"/>
</dbReference>
<keyword evidence="14 16" id="KW-0009">Actin-binding</keyword>
<dbReference type="InterPro" id="IPR014876">
    <property type="entry name" value="DEK_C"/>
</dbReference>
<evidence type="ECO:0000256" key="15">
    <source>
        <dbReference type="ARBA" id="ARBA00048014"/>
    </source>
</evidence>
<feature type="transmembrane region" description="Helical" evidence="18">
    <location>
        <begin position="1629"/>
        <end position="1647"/>
    </location>
</feature>
<feature type="compositionally biased region" description="Low complexity" evidence="17">
    <location>
        <begin position="1774"/>
        <end position="1785"/>
    </location>
</feature>
<feature type="domain" description="DEK-C" evidence="21">
    <location>
        <begin position="1937"/>
        <end position="1993"/>
    </location>
</feature>
<evidence type="ECO:0000256" key="1">
    <source>
        <dbReference type="ARBA" id="ARBA00004651"/>
    </source>
</evidence>
<keyword evidence="11 18" id="KW-0472">Membrane</keyword>
<evidence type="ECO:0000256" key="13">
    <source>
        <dbReference type="ARBA" id="ARBA00023180"/>
    </source>
</evidence>
<dbReference type="Pfam" id="PF00173">
    <property type="entry name" value="Cyt-b5"/>
    <property type="match status" value="1"/>
</dbReference>
<comment type="catalytic activity">
    <reaction evidence="15">
        <text>[(1-&gt;4)-N-acetyl-beta-D-glucosaminyl](n) + UDP-N-acetyl-alpha-D-glucosamine = [(1-&gt;4)-N-acetyl-beta-D-glucosaminyl](n+1) + UDP + H(+)</text>
        <dbReference type="Rhea" id="RHEA:16637"/>
        <dbReference type="Rhea" id="RHEA-COMP:9593"/>
        <dbReference type="Rhea" id="RHEA-COMP:9595"/>
        <dbReference type="ChEBI" id="CHEBI:15378"/>
        <dbReference type="ChEBI" id="CHEBI:17029"/>
        <dbReference type="ChEBI" id="CHEBI:57705"/>
        <dbReference type="ChEBI" id="CHEBI:58223"/>
        <dbReference type="EC" id="2.4.1.16"/>
    </reaction>
</comment>
<feature type="transmembrane region" description="Helical" evidence="18">
    <location>
        <begin position="961"/>
        <end position="979"/>
    </location>
</feature>
<dbReference type="SUPFAM" id="SSF52540">
    <property type="entry name" value="P-loop containing nucleoside triphosphate hydrolases"/>
    <property type="match status" value="1"/>
</dbReference>
<feature type="binding site" evidence="16">
    <location>
        <begin position="123"/>
        <end position="130"/>
    </location>
    <ligand>
        <name>ATP</name>
        <dbReference type="ChEBI" id="CHEBI:30616"/>
    </ligand>
</feature>
<dbReference type="GO" id="GO:0030428">
    <property type="term" value="C:cell septum"/>
    <property type="evidence" value="ECO:0007669"/>
    <property type="project" value="TreeGrafter"/>
</dbReference>
<feature type="region of interest" description="Actin-binding" evidence="16">
    <location>
        <begin position="672"/>
        <end position="694"/>
    </location>
</feature>
<keyword evidence="4" id="KW-0328">Glycosyltransferase</keyword>
<sequence>MASSSSAQATTSGDLTDLISSSSSATVYPSDDTILSVLQARFRADLPYSRIGATNLVVVNPYKSLANVNDVSAKEYEDRSYKDTSLPLPGASPPLPPHLFDLAARMYLVMRRRNESQSVIFRGITGSGKTASSQLLINQVLRLSSHSKKENRLAEQIKSLSTLLDSFGNAKTLMNPNASRHGRYLELHFSERGRIKAAKVLTYGLDKSRLNRLSHEERTYHVFYQFLSGATPEERDHFALEDPSDYALLSSSGCYRLPSGPLSDDSQAMEDLRLAMRQLGFKPKHVSSIFSLLVAILLLGNIQFGEGDARDVSAYVMNTPVLDQVSRLLGVSSEELGETLTNKTSYVRKELYAAMMNAEQSAIQRDHFIRDLYAILFAFVVETANHRLAPSSQDPPPAAQIILLDQPGFQTRGPGGTTSMMLGGPAPLVSAYGQNGFDEFCINFADEVMHSYVLRNIFEDSVGYNSQLTGDGVTLPAISTMDNSACIELLRGAQLSERAHRKPSGLLGVMNKACSSAKSGKGGDKRDEDMLQELVAKFGSHASFVANAAAAPPGTPDQRHMFGVNHYAGPASYDVNGFVEKDVDILDSAFVTLLRNSTDPFVSKLMSGPSLATERHSKDESIIVQAQVSSRPLRQPTTISSADGTIPSPSEEHPRLDVSKVYPVTTQINYNLSEITSNIDRTRLWTVSCIRPNDSGSPNSFDKRRVKLQVRSLLLPDMVARRQHEFIVDMEHTAFCDRYVPTMRGSDEERIRQCAQANGWTEGDHYVMGHRMIWLAYPAWKMVEDVLRAEEKERRKGAGEDDDDASVLPDDATEYTQRDGSLHPGTGYYGAGGSEDNLLLARTGTNGTQYRDPNMPMPAPYGGNMPGMDDTPAYSETDHGNGWGSQWDKEGDGYPSPDTSKERDLIVKEAPNAVEEVPTTRSRRVWLWMVWGFTWYIPTFLLTHVGRMKRADVRLAWREKLTIFLLIFLFNGIVIFYIVEFGRLLCPNFDKAWQAHEVAEHQASNDFWVSIQGKVYDLSNYIHAQHSDIPGINSNGADTLEVLAGQDLTNYFPPPLVLACPGLVNDPTQSLTYANFTPLIPTAMHVSGTLQSAQNTKLDNKDWYTSLFLPTIRQYTKGPLVLDKGEIWDAANDQTDPRLIIVWDSSIYDLTDYENTISLHPGASAFDFLDSGITDLFKQRAGQDISKELQKVLDAMDPTTRDQNVNCLNNMFYVGETDFRKTARCQVQNIILLVFSALLMASMGLKFLSALQLSPKRTPEMLDKFVICQVPCYTEGEESLRRTIDSLSALNYDDKRKLMFLVCDGNIIGTGNDRTTPRIVLDILGVDPKLDPEPCLFKSIGEGSKQLNYGKVYSGLYEFEGHVVPYIVVVKVGKPTERSKPGNRGKRDSQILVMQYLNRVHFDAPMTPLELEIYHQMRNVIGIDPAFYEYIFTVDADTTVTPDSLNRLVASCADDATIIGICGETKLENEEGSWWTMIQVYEYYISHHLSKAFESLFGSVTCLPGCFSMYRIRTADKGRPIIISNRIIEEYSDPNVDTLHKKNLLSLGEDRYLTTILLKHFPTFRTKFTPDALAHTVAPESWRVLFSQRRRWINSTVHNLIELMFLPELFGFCCFSMRFFVFIDLLSTLILPSTVVYLLYLIIVVSLHKSEFPLISIIMIAVVYGLQAIIFLLKREFMLVGWMVVYILSYPVYSFFLPVYSFWCMDDFSWGNTRLVIGEGNSKKVLMNDDEKFDDSMIPLKKFSEYEAEAWETGSRHSDETGYDSKPQSRARSRAPPSRSGSPRSFHQASQSGDYYRDTNLVNKSSSNPARSIRPSGSNPSLYAAGQPQMSQYGLPTLPFLPFGGGPGSVAGSEYGGPMPMPGPMAYQNTGSMYGMMAGGPRNTMMTNMNMFGGGDGSQSGFNPAPPPQIGMDPRPMSTFSLATSVNPFAGPSMNPDPTDEDLVNALRNYLSTQDLMTVTKKTAREAIQTRFPKADLSSRKQFLNEAIDNILSQS</sequence>
<evidence type="ECO:0000256" key="18">
    <source>
        <dbReference type="SAM" id="Phobius"/>
    </source>
</evidence>
<dbReference type="InterPro" id="IPR036400">
    <property type="entry name" value="Cyt_B5-like_heme/steroid_sf"/>
</dbReference>
<dbReference type="PROSITE" id="PS50255">
    <property type="entry name" value="CYTOCHROME_B5_2"/>
    <property type="match status" value="1"/>
</dbReference>
<dbReference type="Pfam" id="PF08766">
    <property type="entry name" value="DEK_C"/>
    <property type="match status" value="1"/>
</dbReference>
<dbReference type="OrthoDB" id="370884at2759"/>
<evidence type="ECO:0000256" key="17">
    <source>
        <dbReference type="SAM" id="MobiDB-lite"/>
    </source>
</evidence>
<dbReference type="InterPro" id="IPR036037">
    <property type="entry name" value="MYSc_Myo17"/>
</dbReference>
<dbReference type="EMBL" id="RWJN01000333">
    <property type="protein sequence ID" value="TCD62963.1"/>
    <property type="molecule type" value="Genomic_DNA"/>
</dbReference>
<feature type="region of interest" description="Disordered" evidence="17">
    <location>
        <begin position="1752"/>
        <end position="1827"/>
    </location>
</feature>
<evidence type="ECO:0000313" key="23">
    <source>
        <dbReference type="Proteomes" id="UP000292702"/>
    </source>
</evidence>
<feature type="transmembrane region" description="Helical" evidence="18">
    <location>
        <begin position="1654"/>
        <end position="1673"/>
    </location>
</feature>
<evidence type="ECO:0000256" key="5">
    <source>
        <dbReference type="ARBA" id="ARBA00022679"/>
    </source>
</evidence>
<evidence type="ECO:0000259" key="19">
    <source>
        <dbReference type="PROSITE" id="PS50255"/>
    </source>
</evidence>
<keyword evidence="5" id="KW-0808">Transferase</keyword>
<dbReference type="GO" id="GO:0006031">
    <property type="term" value="P:chitin biosynthetic process"/>
    <property type="evidence" value="ECO:0007669"/>
    <property type="project" value="TreeGrafter"/>
</dbReference>
<dbReference type="PANTHER" id="PTHR22914">
    <property type="entry name" value="CHITIN SYNTHASE"/>
    <property type="match status" value="1"/>
</dbReference>
<evidence type="ECO:0000256" key="14">
    <source>
        <dbReference type="ARBA" id="ARBA00023203"/>
    </source>
</evidence>
<dbReference type="GO" id="GO:0005524">
    <property type="term" value="F:ATP binding"/>
    <property type="evidence" value="ECO:0007669"/>
    <property type="project" value="UniProtKB-UniRule"/>
</dbReference>
<dbReference type="GO" id="GO:0031505">
    <property type="term" value="P:fungal-type cell wall organization"/>
    <property type="evidence" value="ECO:0007669"/>
    <property type="project" value="TreeGrafter"/>
</dbReference>
<evidence type="ECO:0000256" key="3">
    <source>
        <dbReference type="ARBA" id="ARBA00022475"/>
    </source>
</evidence>
<dbReference type="InterPro" id="IPR001609">
    <property type="entry name" value="Myosin_head_motor_dom-like"/>
</dbReference>
<dbReference type="InterPro" id="IPR027417">
    <property type="entry name" value="P-loop_NTPase"/>
</dbReference>
<evidence type="ECO:0000259" key="20">
    <source>
        <dbReference type="PROSITE" id="PS51456"/>
    </source>
</evidence>
<comment type="similarity">
    <text evidence="16">Belongs to the TRAFAC class myosin-kinesin ATPase superfamily. Myosin family.</text>
</comment>
<feature type="domain" description="Myosin motor" evidence="20">
    <location>
        <begin position="18"/>
        <end position="788"/>
    </location>
</feature>
<feature type="transmembrane region" description="Helical" evidence="18">
    <location>
        <begin position="1679"/>
        <end position="1703"/>
    </location>
</feature>
<comment type="caution">
    <text evidence="22">The sequence shown here is derived from an EMBL/GenBank/DDBJ whole genome shotgun (WGS) entry which is preliminary data.</text>
</comment>
<evidence type="ECO:0000256" key="12">
    <source>
        <dbReference type="ARBA" id="ARBA00023175"/>
    </source>
</evidence>
<feature type="transmembrane region" description="Helical" evidence="18">
    <location>
        <begin position="925"/>
        <end position="945"/>
    </location>
</feature>
<dbReference type="Gene3D" id="3.10.120.10">
    <property type="entry name" value="Cytochrome b5-like heme/steroid binding domain"/>
    <property type="match status" value="1"/>
</dbReference>
<organism evidence="22 23">
    <name type="scientific">Steccherinum ochraceum</name>
    <dbReference type="NCBI Taxonomy" id="92696"/>
    <lineage>
        <taxon>Eukaryota</taxon>
        <taxon>Fungi</taxon>
        <taxon>Dikarya</taxon>
        <taxon>Basidiomycota</taxon>
        <taxon>Agaricomycotina</taxon>
        <taxon>Agaricomycetes</taxon>
        <taxon>Polyporales</taxon>
        <taxon>Steccherinaceae</taxon>
        <taxon>Steccherinum</taxon>
    </lineage>
</organism>
<dbReference type="Pfam" id="PF00063">
    <property type="entry name" value="Myosin_head"/>
    <property type="match status" value="1"/>
</dbReference>
<dbReference type="PROSITE" id="PS51998">
    <property type="entry name" value="DEK_C"/>
    <property type="match status" value="1"/>
</dbReference>
<dbReference type="GO" id="GO:0005886">
    <property type="term" value="C:plasma membrane"/>
    <property type="evidence" value="ECO:0007669"/>
    <property type="project" value="UniProtKB-SubCell"/>
</dbReference>
<dbReference type="InterPro" id="IPR029044">
    <property type="entry name" value="Nucleotide-diphossugar_trans"/>
</dbReference>
<evidence type="ECO:0000256" key="2">
    <source>
        <dbReference type="ARBA" id="ARBA00012543"/>
    </source>
</evidence>
<dbReference type="Gene3D" id="1.20.58.530">
    <property type="match status" value="1"/>
</dbReference>
<keyword evidence="6 18" id="KW-0812">Transmembrane</keyword>
<evidence type="ECO:0000259" key="21">
    <source>
        <dbReference type="PROSITE" id="PS51998"/>
    </source>
</evidence>
<evidence type="ECO:0000256" key="9">
    <source>
        <dbReference type="ARBA" id="ARBA00022989"/>
    </source>
</evidence>
<dbReference type="Gene3D" id="3.40.850.10">
    <property type="entry name" value="Kinesin motor domain"/>
    <property type="match status" value="1"/>
</dbReference>
<dbReference type="InterPro" id="IPR001199">
    <property type="entry name" value="Cyt_B5-like_heme/steroid-bd"/>
</dbReference>
<keyword evidence="7 16" id="KW-0547">Nucleotide-binding</keyword>
<feature type="region of interest" description="Disordered" evidence="17">
    <location>
        <begin position="877"/>
        <end position="900"/>
    </location>
</feature>
<gene>
    <name evidence="22" type="ORF">EIP91_006194</name>
</gene>
<dbReference type="Pfam" id="PF03142">
    <property type="entry name" value="Chitin_synth_2"/>
    <property type="match status" value="1"/>
</dbReference>
<keyword evidence="3" id="KW-1003">Cell membrane</keyword>
<comment type="subcellular location">
    <subcellularLocation>
        <location evidence="1">Cell membrane</location>
        <topology evidence="1">Multi-pass membrane protein</topology>
    </subcellularLocation>
</comment>
<proteinExistence type="inferred from homology"/>
<keyword evidence="9 18" id="KW-1133">Transmembrane helix</keyword>
<name>A0A4R0R8W7_9APHY</name>
<dbReference type="GO" id="GO:0003774">
    <property type="term" value="F:cytoskeletal motor activity"/>
    <property type="evidence" value="ECO:0007669"/>
    <property type="project" value="UniProtKB-UniRule"/>
</dbReference>
<keyword evidence="12 16" id="KW-0505">Motor protein</keyword>
<feature type="domain" description="Cytochrome b5 heme-binding" evidence="19">
    <location>
        <begin position="990"/>
        <end position="1052"/>
    </location>
</feature>
<dbReference type="Gene3D" id="1.10.10.820">
    <property type="match status" value="1"/>
</dbReference>
<dbReference type="PRINTS" id="PR00193">
    <property type="entry name" value="MYOSINHEAVY"/>
</dbReference>
<evidence type="ECO:0000256" key="16">
    <source>
        <dbReference type="PROSITE-ProRule" id="PRU00782"/>
    </source>
</evidence>
<dbReference type="STRING" id="92696.A0A4R0R8W7"/>
<dbReference type="PANTHER" id="PTHR22914:SF13">
    <property type="entry name" value="CHITIN SYNTHASE"/>
    <property type="match status" value="1"/>
</dbReference>
<dbReference type="Gene3D" id="1.20.120.720">
    <property type="entry name" value="Myosin VI head, motor domain, U50 subdomain"/>
    <property type="match status" value="1"/>
</dbReference>
<dbReference type="SMART" id="SM01117">
    <property type="entry name" value="Cyt-b5"/>
    <property type="match status" value="2"/>
</dbReference>
<protein>
    <recommendedName>
        <fullName evidence="2">chitin synthase</fullName>
        <ecNumber evidence="2">2.4.1.16</ecNumber>
    </recommendedName>
</protein>
<dbReference type="GO" id="GO:0016459">
    <property type="term" value="C:myosin complex"/>
    <property type="evidence" value="ECO:0007669"/>
    <property type="project" value="UniProtKB-KW"/>
</dbReference>
<evidence type="ECO:0000313" key="22">
    <source>
        <dbReference type="EMBL" id="TCD62963.1"/>
    </source>
</evidence>
<dbReference type="Gene3D" id="1.10.10.60">
    <property type="entry name" value="Homeodomain-like"/>
    <property type="match status" value="1"/>
</dbReference>
<evidence type="ECO:0000256" key="8">
    <source>
        <dbReference type="ARBA" id="ARBA00022840"/>
    </source>
</evidence>
<feature type="compositionally biased region" description="Polar residues" evidence="17">
    <location>
        <begin position="633"/>
        <end position="643"/>
    </location>
</feature>
<evidence type="ECO:0000256" key="6">
    <source>
        <dbReference type="ARBA" id="ARBA00022692"/>
    </source>
</evidence>
<dbReference type="GO" id="GO:0003779">
    <property type="term" value="F:actin binding"/>
    <property type="evidence" value="ECO:0007669"/>
    <property type="project" value="UniProtKB-KW"/>
</dbReference>
<evidence type="ECO:0000256" key="7">
    <source>
        <dbReference type="ARBA" id="ARBA00022741"/>
    </source>
</evidence>
<reference evidence="22 23" key="1">
    <citation type="submission" date="2018-11" db="EMBL/GenBank/DDBJ databases">
        <title>Genome assembly of Steccherinum ochraceum LE-BIN_3174, the white-rot fungus of the Steccherinaceae family (The Residual Polyporoid clade, Polyporales, Basidiomycota).</title>
        <authorList>
            <person name="Fedorova T.V."/>
            <person name="Glazunova O.A."/>
            <person name="Landesman E.O."/>
            <person name="Moiseenko K.V."/>
            <person name="Psurtseva N.V."/>
            <person name="Savinova O.S."/>
            <person name="Shakhova N.V."/>
            <person name="Tyazhelova T.V."/>
            <person name="Vasina D.V."/>
        </authorList>
    </citation>
    <scope>NUCLEOTIDE SEQUENCE [LARGE SCALE GENOMIC DNA]</scope>
    <source>
        <strain evidence="22 23">LE-BIN_3174</strain>
    </source>
</reference>
<dbReference type="FunFam" id="1.10.10.820:FF:000001">
    <property type="entry name" value="Myosin heavy chain"/>
    <property type="match status" value="1"/>
</dbReference>
<keyword evidence="10 16" id="KW-0518">Myosin</keyword>
<keyword evidence="23" id="KW-1185">Reference proteome</keyword>
<feature type="compositionally biased region" description="Polar residues" evidence="17">
    <location>
        <begin position="1800"/>
        <end position="1821"/>
    </location>
</feature>
<dbReference type="InterPro" id="IPR036961">
    <property type="entry name" value="Kinesin_motor_dom_sf"/>
</dbReference>
<keyword evidence="13" id="KW-0325">Glycoprotein</keyword>
<evidence type="ECO:0000256" key="10">
    <source>
        <dbReference type="ARBA" id="ARBA00023123"/>
    </source>
</evidence>